<accession>A0A6S6VX95</accession>
<dbReference type="AlphaFoldDB" id="A0A6S6VX95"/>
<evidence type="ECO:0000256" key="1">
    <source>
        <dbReference type="SAM" id="MobiDB-lite"/>
    </source>
</evidence>
<reference evidence="2" key="1">
    <citation type="submission" date="2021-02" db="EMBL/GenBank/DDBJ databases">
        <authorList>
            <person name="Syme A R."/>
            <person name="Syme A R."/>
            <person name="Moolhuijzen P."/>
        </authorList>
    </citation>
    <scope>NUCLEOTIDE SEQUENCE</scope>
    <source>
        <strain evidence="2">W1-1</strain>
    </source>
</reference>
<proteinExistence type="predicted"/>
<feature type="region of interest" description="Disordered" evidence="1">
    <location>
        <begin position="213"/>
        <end position="238"/>
    </location>
</feature>
<feature type="compositionally biased region" description="Polar residues" evidence="1">
    <location>
        <begin position="222"/>
        <end position="238"/>
    </location>
</feature>
<organism evidence="2 3">
    <name type="scientific">Pyrenophora teres f. teres</name>
    <dbReference type="NCBI Taxonomy" id="97479"/>
    <lineage>
        <taxon>Eukaryota</taxon>
        <taxon>Fungi</taxon>
        <taxon>Dikarya</taxon>
        <taxon>Ascomycota</taxon>
        <taxon>Pezizomycotina</taxon>
        <taxon>Dothideomycetes</taxon>
        <taxon>Pleosporomycetidae</taxon>
        <taxon>Pleosporales</taxon>
        <taxon>Pleosporineae</taxon>
        <taxon>Pleosporaceae</taxon>
        <taxon>Pyrenophora</taxon>
    </lineage>
</organism>
<dbReference type="EMBL" id="HG992979">
    <property type="protein sequence ID" value="CAE7024309.1"/>
    <property type="molecule type" value="Genomic_DNA"/>
</dbReference>
<protein>
    <submittedName>
        <fullName evidence="2">Uncharacterized protein</fullName>
    </submittedName>
</protein>
<dbReference type="Proteomes" id="UP000472372">
    <property type="component" value="Chromosome 3"/>
</dbReference>
<evidence type="ECO:0000313" key="2">
    <source>
        <dbReference type="EMBL" id="CAE7024309.1"/>
    </source>
</evidence>
<gene>
    <name evidence="2" type="ORF">PTTW11_03740</name>
</gene>
<name>A0A6S6VX95_9PLEO</name>
<sequence>MKPDFRVAGDEHATSNIGLAYGMSAMNYARKVVFHATMARSLIKTRAEMDKFEERIISHRESMLTVTDMTDMIEEAIEVPQFTSFDMEAPQPDPFSIENLQPTPSSIEAPHPTSTTTSFFGFNNITRITFVYIGFLAFYYRHEIRIIGRAVVAGAHLVIERWEQRQCQILHDKEAEARIKKDEQEAGLLLNTLAQTQNVEMAHLWQETQSQEMRDMQDLESRSPSWGTTISESSWDHE</sequence>
<evidence type="ECO:0000313" key="3">
    <source>
        <dbReference type="Proteomes" id="UP000472372"/>
    </source>
</evidence>